<dbReference type="RefSeq" id="XP_018071289.1">
    <property type="nucleotide sequence ID" value="XM_018221145.1"/>
</dbReference>
<keyword evidence="3" id="KW-0479">Metal-binding</keyword>
<dbReference type="InParanoid" id="A0A194X9X4"/>
<reference evidence="5 6" key="1">
    <citation type="submission" date="2015-10" db="EMBL/GenBank/DDBJ databases">
        <title>Full genome of DAOMC 229536 Phialocephala scopiformis, a fungal endophyte of spruce producing the potent anti-insectan compound rugulosin.</title>
        <authorList>
            <consortium name="DOE Joint Genome Institute"/>
            <person name="Walker A.K."/>
            <person name="Frasz S.L."/>
            <person name="Seifert K.A."/>
            <person name="Miller J.D."/>
            <person name="Mondo S.J."/>
            <person name="Labutti K."/>
            <person name="Lipzen A."/>
            <person name="Dockter R."/>
            <person name="Kennedy M."/>
            <person name="Grigoriev I.V."/>
            <person name="Spatafora J.W."/>
        </authorList>
    </citation>
    <scope>NUCLEOTIDE SEQUENCE [LARGE SCALE GENOMIC DNA]</scope>
    <source>
        <strain evidence="5 6">CBS 120377</strain>
    </source>
</reference>
<dbReference type="PANTHER" id="PTHR37418">
    <property type="entry name" value="3-KETO-5-AMINOHEXANOATE CLEAVAGE ENZYME-RELATED"/>
    <property type="match status" value="1"/>
</dbReference>
<protein>
    <submittedName>
        <fullName evidence="5">Uncharacterized protein</fullName>
    </submittedName>
</protein>
<evidence type="ECO:0000256" key="1">
    <source>
        <dbReference type="ARBA" id="ARBA00001947"/>
    </source>
</evidence>
<dbReference type="Pfam" id="PF05853">
    <property type="entry name" value="BKACE"/>
    <property type="match status" value="1"/>
</dbReference>
<keyword evidence="6" id="KW-1185">Reference proteome</keyword>
<keyword evidence="2" id="KW-0808">Transferase</keyword>
<dbReference type="GO" id="GO:0046872">
    <property type="term" value="F:metal ion binding"/>
    <property type="evidence" value="ECO:0007669"/>
    <property type="project" value="UniProtKB-KW"/>
</dbReference>
<name>A0A194X9X4_MOLSC</name>
<dbReference type="EMBL" id="KQ947415">
    <property type="protein sequence ID" value="KUJ16934.1"/>
    <property type="molecule type" value="Genomic_DNA"/>
</dbReference>
<dbReference type="OrthoDB" id="10255763at2759"/>
<sequence length="500" mass="55491">MPNIFITAAPVGSMPRYLNPCEPKFIPFHFLQTHAALQTAISNSKGWEKCTSGGLLISQSTNFLHGMESMESDDQVTQFKSPFVRREIPASWFVKINSQTIIKKLVLHLTSHGWEAGDKNNLFWKHGEFVEAYIPPSLVANIRIYPGAIGQLLLLGWKEAGPGYYQHSKGTTPYLPITPDAIITESLKAALEGASIIHLHTRQRADMTTFSLPWSDLPITLGCQTNKIVVEDYEEIIPALRVLCPAAILNVSTSVRGGGDADGPTRRAHLKSYGEFRAPEICTMSPAEVLFQSGGGYQNSDHFLTDQLSSCVENWIRPEIEVFNHTILDKTLGVFKERLLAAGTPPILMLVAGIDQHRRNGNALEDDSLIPVEERKEIFSLLQDEEDERALEMAMAALKPIVDEIREKLPEAKISMLLPGLMHCLLARLAFKMSLDGVRIGLEDGLSVYDSSVPGGIRKGRTCEQVRNLREELQGLGFKVLTAEETRDVLDMPMSTQMLS</sequence>
<dbReference type="Proteomes" id="UP000070700">
    <property type="component" value="Unassembled WGS sequence"/>
</dbReference>
<dbReference type="InterPro" id="IPR008567">
    <property type="entry name" value="BKACE"/>
</dbReference>
<dbReference type="GeneID" id="28830871"/>
<dbReference type="GO" id="GO:0043720">
    <property type="term" value="F:3-keto-5-aminohexanoate cleavage activity"/>
    <property type="evidence" value="ECO:0007669"/>
    <property type="project" value="InterPro"/>
</dbReference>
<comment type="cofactor">
    <cofactor evidence="1">
        <name>Zn(2+)</name>
        <dbReference type="ChEBI" id="CHEBI:29105"/>
    </cofactor>
</comment>
<keyword evidence="4" id="KW-0862">Zinc</keyword>
<dbReference type="KEGG" id="psco:LY89DRAFT_748112"/>
<evidence type="ECO:0000256" key="2">
    <source>
        <dbReference type="ARBA" id="ARBA00022679"/>
    </source>
</evidence>
<dbReference type="AlphaFoldDB" id="A0A194X9X4"/>
<evidence type="ECO:0000313" key="5">
    <source>
        <dbReference type="EMBL" id="KUJ16934.1"/>
    </source>
</evidence>
<evidence type="ECO:0000313" key="6">
    <source>
        <dbReference type="Proteomes" id="UP000070700"/>
    </source>
</evidence>
<evidence type="ECO:0000256" key="4">
    <source>
        <dbReference type="ARBA" id="ARBA00022833"/>
    </source>
</evidence>
<proteinExistence type="predicted"/>
<gene>
    <name evidence="5" type="ORF">LY89DRAFT_748112</name>
</gene>
<evidence type="ECO:0000256" key="3">
    <source>
        <dbReference type="ARBA" id="ARBA00022723"/>
    </source>
</evidence>
<dbReference type="Gene3D" id="3.20.20.70">
    <property type="entry name" value="Aldolase class I"/>
    <property type="match status" value="1"/>
</dbReference>
<dbReference type="InterPro" id="IPR013785">
    <property type="entry name" value="Aldolase_TIM"/>
</dbReference>
<accession>A0A194X9X4</accession>
<organism evidence="5 6">
    <name type="scientific">Mollisia scopiformis</name>
    <name type="common">Conifer needle endophyte fungus</name>
    <name type="synonym">Phialocephala scopiformis</name>
    <dbReference type="NCBI Taxonomy" id="149040"/>
    <lineage>
        <taxon>Eukaryota</taxon>
        <taxon>Fungi</taxon>
        <taxon>Dikarya</taxon>
        <taxon>Ascomycota</taxon>
        <taxon>Pezizomycotina</taxon>
        <taxon>Leotiomycetes</taxon>
        <taxon>Helotiales</taxon>
        <taxon>Mollisiaceae</taxon>
        <taxon>Mollisia</taxon>
    </lineage>
</organism>
<dbReference type="PANTHER" id="PTHR37418:SF2">
    <property type="entry name" value="3-KETO-5-AMINOHEXANOATE CLEAVAGE ENZYME"/>
    <property type="match status" value="1"/>
</dbReference>